<dbReference type="InterPro" id="IPR024185">
    <property type="entry name" value="FTHF_cligase-like_sf"/>
</dbReference>
<dbReference type="InterPro" id="IPR037171">
    <property type="entry name" value="NagB/RpiA_transferase-like"/>
</dbReference>
<dbReference type="Proteomes" id="UP000512184">
    <property type="component" value="Chromosome"/>
</dbReference>
<gene>
    <name evidence="6" type="ORF">Chls_019</name>
    <name evidence="7" type="ORF">INQ84_01290</name>
</gene>
<keyword evidence="5" id="KW-0460">Magnesium</keyword>
<proteinExistence type="inferred from homology"/>
<dbReference type="Pfam" id="PF01812">
    <property type="entry name" value="5-FTHF_cyc-lig"/>
    <property type="match status" value="1"/>
</dbReference>
<dbReference type="PANTHER" id="PTHR23407">
    <property type="entry name" value="ATPASE INHIBITOR/5-FORMYLTETRAHYDROFOLATE CYCLO-LIGASE"/>
    <property type="match status" value="1"/>
</dbReference>
<dbReference type="GO" id="GO:0009396">
    <property type="term" value="P:folic acid-containing compound biosynthetic process"/>
    <property type="evidence" value="ECO:0007669"/>
    <property type="project" value="TreeGrafter"/>
</dbReference>
<comment type="similarity">
    <text evidence="1 5">Belongs to the 5-formyltetrahydrofolate cyclo-ligase family.</text>
</comment>
<dbReference type="AlphaFoldDB" id="A0AAQ0J6Z9"/>
<dbReference type="NCBIfam" id="TIGR02727">
    <property type="entry name" value="MTHFS_bact"/>
    <property type="match status" value="1"/>
</dbReference>
<dbReference type="EMBL" id="CP063185">
    <property type="protein sequence ID" value="QYC74626.1"/>
    <property type="molecule type" value="Genomic_DNA"/>
</dbReference>
<name>A0AAQ0J6Z9_9CHLA</name>
<organism evidence="7 9">
    <name type="scientific">Chlamydia suis</name>
    <dbReference type="NCBI Taxonomy" id="83559"/>
    <lineage>
        <taxon>Bacteria</taxon>
        <taxon>Pseudomonadati</taxon>
        <taxon>Chlamydiota</taxon>
        <taxon>Chlamydiia</taxon>
        <taxon>Chlamydiales</taxon>
        <taxon>Chlamydiaceae</taxon>
        <taxon>Chlamydia/Chlamydophila group</taxon>
        <taxon>Chlamydia</taxon>
    </lineage>
</organism>
<evidence type="ECO:0000256" key="4">
    <source>
        <dbReference type="PIRSR" id="PIRSR006806-1"/>
    </source>
</evidence>
<evidence type="ECO:0000313" key="7">
    <source>
        <dbReference type="EMBL" id="QYC74626.1"/>
    </source>
</evidence>
<evidence type="ECO:0000313" key="8">
    <source>
        <dbReference type="Proteomes" id="UP000512184"/>
    </source>
</evidence>
<dbReference type="InterPro" id="IPR002698">
    <property type="entry name" value="FTHF_cligase"/>
</dbReference>
<keyword evidence="3 4" id="KW-0067">ATP-binding</keyword>
<sequence>MRTIPEQKNYWRREGLARRRQISSHRREEAALLLKNFVMRTFPQGFVLSYIPFRSELNVRAINVWLAQENRLLLPKIQGRTLVPVQTSLEEISRLSSPKDVNQLSGEEVAERFVATTLVPAVMFDRQGFRLGYGGGYYDRFLSKNPHIWTIGVGFKEQQIESLPREPHDIPLRCLYLT</sequence>
<keyword evidence="2 4" id="KW-0547">Nucleotide-binding</keyword>
<dbReference type="PANTHER" id="PTHR23407:SF1">
    <property type="entry name" value="5-FORMYLTETRAHYDROFOLATE CYCLO-LIGASE"/>
    <property type="match status" value="1"/>
</dbReference>
<evidence type="ECO:0000256" key="3">
    <source>
        <dbReference type="ARBA" id="ARBA00022840"/>
    </source>
</evidence>
<reference evidence="7" key="2">
    <citation type="journal article" date="2021" name="Front. Microbiol.">
        <title>Generation of Tetracycline and Rifamycin Resistant Chlamydia Suis Recombinants.</title>
        <authorList>
            <person name="Marti H."/>
            <person name="Bommana S."/>
            <person name="Read T.D."/>
            <person name="Pesch T."/>
            <person name="Prahauser B."/>
            <person name="Dean D."/>
            <person name="Borel N."/>
        </authorList>
    </citation>
    <scope>NUCLEOTIDE SEQUENCE</scope>
    <source>
        <strain evidence="7">208.1</strain>
    </source>
</reference>
<evidence type="ECO:0000256" key="5">
    <source>
        <dbReference type="RuleBase" id="RU361279"/>
    </source>
</evidence>
<dbReference type="PIRSF" id="PIRSF006806">
    <property type="entry name" value="FTHF_cligase"/>
    <property type="match status" value="1"/>
</dbReference>
<dbReference type="SUPFAM" id="SSF100950">
    <property type="entry name" value="NagB/RpiA/CoA transferase-like"/>
    <property type="match status" value="1"/>
</dbReference>
<comment type="cofactor">
    <cofactor evidence="5">
        <name>Mg(2+)</name>
        <dbReference type="ChEBI" id="CHEBI:18420"/>
    </cofactor>
</comment>
<feature type="binding site" evidence="4">
    <location>
        <position position="51"/>
    </location>
    <ligand>
        <name>substrate</name>
    </ligand>
</feature>
<feature type="binding site" evidence="4">
    <location>
        <begin position="130"/>
        <end position="138"/>
    </location>
    <ligand>
        <name>ATP</name>
        <dbReference type="ChEBI" id="CHEBI:30616"/>
    </ligand>
</feature>
<dbReference type="EMBL" id="CP035278">
    <property type="protein sequence ID" value="QHP82894.1"/>
    <property type="molecule type" value="Genomic_DNA"/>
</dbReference>
<reference evidence="6 8" key="1">
    <citation type="submission" date="2019-01" db="EMBL/GenBank/DDBJ databases">
        <title>Whole genome sequencing and annotation enables comparative genome analysis that reveals unique features of the Chlamydia suis R19 Genome.</title>
        <authorList>
            <person name="Dimond Z.E."/>
        </authorList>
    </citation>
    <scope>NUCLEOTIDE SEQUENCE [LARGE SCALE GENOMIC DNA]</scope>
    <source>
        <strain evidence="6 8">R19</strain>
    </source>
</reference>
<feature type="binding site" evidence="4">
    <location>
        <position position="56"/>
    </location>
    <ligand>
        <name>substrate</name>
    </ligand>
</feature>
<feature type="binding site" evidence="4">
    <location>
        <begin position="8"/>
        <end position="12"/>
    </location>
    <ligand>
        <name>ATP</name>
        <dbReference type="ChEBI" id="CHEBI:30616"/>
    </ligand>
</feature>
<evidence type="ECO:0000313" key="9">
    <source>
        <dbReference type="Proteomes" id="UP000825134"/>
    </source>
</evidence>
<dbReference type="GO" id="GO:0030272">
    <property type="term" value="F:5-formyltetrahydrofolate cyclo-ligase activity"/>
    <property type="evidence" value="ECO:0007669"/>
    <property type="project" value="UniProtKB-EC"/>
</dbReference>
<dbReference type="GO" id="GO:0035999">
    <property type="term" value="P:tetrahydrofolate interconversion"/>
    <property type="evidence" value="ECO:0007669"/>
    <property type="project" value="TreeGrafter"/>
</dbReference>
<dbReference type="RefSeq" id="WP_080125257.1">
    <property type="nucleotide sequence ID" value="NZ_CP035278.1"/>
</dbReference>
<dbReference type="GO" id="GO:0046872">
    <property type="term" value="F:metal ion binding"/>
    <property type="evidence" value="ECO:0007669"/>
    <property type="project" value="UniProtKB-KW"/>
</dbReference>
<keyword evidence="7" id="KW-0436">Ligase</keyword>
<protein>
    <recommendedName>
        <fullName evidence="5">5-formyltetrahydrofolate cyclo-ligase</fullName>
        <ecNumber evidence="5">6.3.3.2</ecNumber>
    </recommendedName>
</protein>
<dbReference type="GO" id="GO:0005524">
    <property type="term" value="F:ATP binding"/>
    <property type="evidence" value="ECO:0007669"/>
    <property type="project" value="UniProtKB-KW"/>
</dbReference>
<accession>A0AAQ0J6Z9</accession>
<comment type="catalytic activity">
    <reaction evidence="5">
        <text>(6S)-5-formyl-5,6,7,8-tetrahydrofolate + ATP = (6R)-5,10-methenyltetrahydrofolate + ADP + phosphate</text>
        <dbReference type="Rhea" id="RHEA:10488"/>
        <dbReference type="ChEBI" id="CHEBI:30616"/>
        <dbReference type="ChEBI" id="CHEBI:43474"/>
        <dbReference type="ChEBI" id="CHEBI:57455"/>
        <dbReference type="ChEBI" id="CHEBI:57457"/>
        <dbReference type="ChEBI" id="CHEBI:456216"/>
        <dbReference type="EC" id="6.3.3.2"/>
    </reaction>
</comment>
<keyword evidence="8" id="KW-1185">Reference proteome</keyword>
<evidence type="ECO:0000256" key="2">
    <source>
        <dbReference type="ARBA" id="ARBA00022741"/>
    </source>
</evidence>
<evidence type="ECO:0000313" key="6">
    <source>
        <dbReference type="EMBL" id="QHP82894.1"/>
    </source>
</evidence>
<dbReference type="Proteomes" id="UP000825134">
    <property type="component" value="Chromosome"/>
</dbReference>
<dbReference type="Gene3D" id="3.40.50.10420">
    <property type="entry name" value="NagB/RpiA/CoA transferase-like"/>
    <property type="match status" value="1"/>
</dbReference>
<keyword evidence="5" id="KW-0479">Metal-binding</keyword>
<dbReference type="EC" id="6.3.3.2" evidence="5"/>
<evidence type="ECO:0000256" key="1">
    <source>
        <dbReference type="ARBA" id="ARBA00010638"/>
    </source>
</evidence>